<dbReference type="InterPro" id="IPR051586">
    <property type="entry name" value="PKC-binding_NELL"/>
</dbReference>
<keyword evidence="4 13" id="KW-0732">Signal</keyword>
<proteinExistence type="predicted"/>
<dbReference type="SUPFAM" id="SSF57184">
    <property type="entry name" value="Growth factor receptor domain"/>
    <property type="match status" value="1"/>
</dbReference>
<dbReference type="InterPro" id="IPR001881">
    <property type="entry name" value="EGF-like_Ca-bd_dom"/>
</dbReference>
<comment type="caution">
    <text evidence="11">Lacks conserved residue(s) required for the propagation of feature annotation.</text>
</comment>
<gene>
    <name evidence="16" type="ORF">M514_03635</name>
</gene>
<evidence type="ECO:0000259" key="15">
    <source>
        <dbReference type="PROSITE" id="PS51034"/>
    </source>
</evidence>
<dbReference type="PROSITE" id="PS00010">
    <property type="entry name" value="ASX_HYDROXYL"/>
    <property type="match status" value="2"/>
</dbReference>
<dbReference type="InterPro" id="IPR056953">
    <property type="entry name" value="CUT_N"/>
</dbReference>
<dbReference type="GO" id="GO:0048731">
    <property type="term" value="P:system development"/>
    <property type="evidence" value="ECO:0007669"/>
    <property type="project" value="UniProtKB-ARBA"/>
</dbReference>
<feature type="signal peptide" evidence="13">
    <location>
        <begin position="1"/>
        <end position="26"/>
    </location>
</feature>
<evidence type="ECO:0000256" key="4">
    <source>
        <dbReference type="ARBA" id="ARBA00022729"/>
    </source>
</evidence>
<evidence type="ECO:0000256" key="2">
    <source>
        <dbReference type="ARBA" id="ARBA00022536"/>
    </source>
</evidence>
<dbReference type="CDD" id="cd00054">
    <property type="entry name" value="EGF_CA"/>
    <property type="match status" value="2"/>
</dbReference>
<dbReference type="Pfam" id="PF12947">
    <property type="entry name" value="EGF_3"/>
    <property type="match status" value="1"/>
</dbReference>
<dbReference type="SMART" id="SM00241">
    <property type="entry name" value="ZP"/>
    <property type="match status" value="1"/>
</dbReference>
<dbReference type="InterPro" id="IPR018097">
    <property type="entry name" value="EGF_Ca-bd_CS"/>
</dbReference>
<evidence type="ECO:0000256" key="3">
    <source>
        <dbReference type="ARBA" id="ARBA00022692"/>
    </source>
</evidence>
<feature type="domain" description="EGF-like" evidence="14">
    <location>
        <begin position="43"/>
        <end position="81"/>
    </location>
</feature>
<keyword evidence="2 11" id="KW-0245">EGF-like domain</keyword>
<feature type="domain" description="EGF-like" evidence="14">
    <location>
        <begin position="990"/>
        <end position="1028"/>
    </location>
</feature>
<keyword evidence="7 12" id="KW-1133">Transmembrane helix</keyword>
<dbReference type="Gene3D" id="2.170.300.10">
    <property type="entry name" value="Tie2 ligand-binding domain superfamily"/>
    <property type="match status" value="2"/>
</dbReference>
<feature type="domain" description="EGF-like" evidence="14">
    <location>
        <begin position="950"/>
        <end position="989"/>
    </location>
</feature>
<keyword evidence="5" id="KW-0677">Repeat</keyword>
<dbReference type="Proteomes" id="UP000030758">
    <property type="component" value="Unassembled WGS sequence"/>
</dbReference>
<dbReference type="PROSITE" id="PS01187">
    <property type="entry name" value="EGF_CA"/>
    <property type="match status" value="4"/>
</dbReference>
<dbReference type="EMBL" id="KL367586">
    <property type="protein sequence ID" value="KFD62844.1"/>
    <property type="molecule type" value="Genomic_DNA"/>
</dbReference>
<dbReference type="GO" id="GO:0048513">
    <property type="term" value="P:animal organ development"/>
    <property type="evidence" value="ECO:0007669"/>
    <property type="project" value="UniProtKB-ARBA"/>
</dbReference>
<evidence type="ECO:0000256" key="9">
    <source>
        <dbReference type="ARBA" id="ARBA00023157"/>
    </source>
</evidence>
<reference evidence="16" key="1">
    <citation type="journal article" date="2014" name="Nat. Genet.">
        <title>Genome and transcriptome of the porcine whipworm Trichuris suis.</title>
        <authorList>
            <person name="Jex A.R."/>
            <person name="Nejsum P."/>
            <person name="Schwarz E.M."/>
            <person name="Hu L."/>
            <person name="Young N.D."/>
            <person name="Hall R.S."/>
            <person name="Korhonen P.K."/>
            <person name="Liao S."/>
            <person name="Thamsborg S."/>
            <person name="Xia J."/>
            <person name="Xu P."/>
            <person name="Wang S."/>
            <person name="Scheerlinck J.P."/>
            <person name="Hofmann A."/>
            <person name="Sternberg P.W."/>
            <person name="Wang J."/>
            <person name="Gasser R.B."/>
        </authorList>
    </citation>
    <scope>NUCLEOTIDE SEQUENCE [LARGE SCALE GENOMIC DNA]</scope>
    <source>
        <strain evidence="16">DCEP-RM93F</strain>
    </source>
</reference>
<dbReference type="InterPro" id="IPR000152">
    <property type="entry name" value="EGF-type_Asp/Asn_hydroxyl_site"/>
</dbReference>
<dbReference type="SMART" id="SM00286">
    <property type="entry name" value="PTI"/>
    <property type="match status" value="8"/>
</dbReference>
<keyword evidence="10" id="KW-0325">Glycoprotein</keyword>
<evidence type="ECO:0008006" key="17">
    <source>
        <dbReference type="Google" id="ProtNLM"/>
    </source>
</evidence>
<feature type="chain" id="PRO_5001795536" description="EGF-like domain protein" evidence="13">
    <location>
        <begin position="27"/>
        <end position="1372"/>
    </location>
</feature>
<dbReference type="GO" id="GO:0005615">
    <property type="term" value="C:extracellular space"/>
    <property type="evidence" value="ECO:0007669"/>
    <property type="project" value="TreeGrafter"/>
</dbReference>
<dbReference type="GO" id="GO:0005509">
    <property type="term" value="F:calcium ion binding"/>
    <property type="evidence" value="ECO:0007669"/>
    <property type="project" value="InterPro"/>
</dbReference>
<dbReference type="InterPro" id="IPR000742">
    <property type="entry name" value="EGF"/>
</dbReference>
<feature type="domain" description="EGF-like" evidence="14">
    <location>
        <begin position="295"/>
        <end position="335"/>
    </location>
</feature>
<accession>A0A085N048</accession>
<evidence type="ECO:0000256" key="8">
    <source>
        <dbReference type="ARBA" id="ARBA00023136"/>
    </source>
</evidence>
<dbReference type="SMART" id="SM00181">
    <property type="entry name" value="EGF"/>
    <property type="match status" value="17"/>
</dbReference>
<feature type="domain" description="ZP" evidence="15">
    <location>
        <begin position="1045"/>
        <end position="1294"/>
    </location>
</feature>
<name>A0A085N048_9BILA</name>
<dbReference type="InterPro" id="IPR049883">
    <property type="entry name" value="NOTCH1_EGF-like"/>
</dbReference>
<dbReference type="PANTHER" id="PTHR24042:SF5">
    <property type="entry name" value="EGF-LIKE CALCIUM-BINDING DOMAIN-CONTAINING PROTEIN"/>
    <property type="match status" value="1"/>
</dbReference>
<dbReference type="PROSITE" id="PS01186">
    <property type="entry name" value="EGF_2"/>
    <property type="match status" value="5"/>
</dbReference>
<keyword evidence="6" id="KW-0106">Calcium</keyword>
<feature type="transmembrane region" description="Helical" evidence="12">
    <location>
        <begin position="1340"/>
        <end position="1361"/>
    </location>
</feature>
<evidence type="ECO:0000256" key="5">
    <source>
        <dbReference type="ARBA" id="ARBA00022737"/>
    </source>
</evidence>
<evidence type="ECO:0000256" key="6">
    <source>
        <dbReference type="ARBA" id="ARBA00022837"/>
    </source>
</evidence>
<dbReference type="PROSITE" id="PS50026">
    <property type="entry name" value="EGF_3"/>
    <property type="match status" value="5"/>
</dbReference>
<sequence>MNKCRLGGKLLVALLTFLQLLSAVQSQIASTTQHQWTTNLKESKFNCTQEGSHCHSRAICMPRTGQCACSSGYTGDGRQCRDIDECIQDSHACPSEQVCINAPGSYICCGKQDDADACLAAKLLKCKSEKDCKPNSVCEEGWCTCQNGYYMSEMEGCSDVNECTSYPNICPNDTQCINFSGSFACCTKEQSLSQCLGVVIFVPKQKTGQQIPNGLEVEQLSTLASQKVTPRPLETAAPTLDKPTRLNISQVQSSCKAKQHHCHSNARCVLSSPSQHEYICVCDKGFEGDGYNCRDVDECTLSDNLCSPLATCVNTIGSYKCVCKPGYSGDGITCTPSCPHGHKPLAMTCSLGPNRKQCLKGYDCIHGFCCPSDIGEGKDCSKNPLICHQSANCLNGMCYCKSGFHGNGYVCEDVDECALGTHTCLQHLQCLNTIGSYKCVTKSIGLPNQTLHNCSSVPTICAPNAVCKNQLCVCKHGYIGDGLQCNPDPTNCLFNRSICDPNARCIEGQCQCSPGYIGNGRKCFPDPKDCHVDIQLCSKYARCVDRRCECIPGFSGDGIDCTVVPVPDQENCTLNSGICQKWSKCILGRCVCDITSTHGQCNGNVSATLDCRNDPSICHRHAVCSGSVCICKQGYTGNGLNCLPVGKDCVLNPNVCSPDATCVSGQCLCKQGYTGNGITCSPIATPAATCEQNPEKCSVNAICRNGECICKQGYIGNGSSCVVDANDCLMNPGICPANAQCFMRRCLCNAGYEGDGKSCTPVVKSCQHGCDPNSHCFNGKCVCNANYVGDGLRCFKSTVPTCSHDASICDYHAECKKFGNISVCICNEGFEGTGLICKATSSKNLPKTTLGYEAGETFALNRRSLTLNSSASVSGKKPMNAEIKGTRGRISASGSAVIPAEPRLERRRPNGVATSRGSAGVKKVEKPWVTSTTVLSDTFIVNRWINTHLSDAKCASLLCGTNAECKLDLDNKPVCRCLRGFSGNGFTCQDINECQTKIHKCHWLATCENTIGSYRCICPTGYNGDGKSGCFSSSVLNNSSFIDAQCEHDGITLHLKSRAKLQGKIYVKSQSGNQVCSQQISQPQEGAVFKFKARFDACDVKKVSADTYSVVVVIQRHRAFVTKDDEAYKLVCTYPTAERQVNSGLSVKMLSTTDTYTQSASSASCALNVIDPSTSEPVLQATVGQKLRMQLVATSIETLTWTIAGDNQQVIPRNCMVVNMENGERYPLTDQNGCSLDSTLFPNWQTKSRGQLYSDFSTFKWPETAIIQFQCDCSICMENCARAVSDCHVARTKRSLHQPSTDVRLSSNNVRSNALTVFSSEKVNGDSTDENSASVCMNGWLYVAFMMTNLILLITTITMYLNRRRKGAAHPS</sequence>
<evidence type="ECO:0000256" key="7">
    <source>
        <dbReference type="ARBA" id="ARBA00022989"/>
    </source>
</evidence>
<dbReference type="PANTHER" id="PTHR24042">
    <property type="entry name" value="NEL HOMOLOG"/>
    <property type="match status" value="1"/>
</dbReference>
<keyword evidence="9" id="KW-1015">Disulfide bond</keyword>
<keyword evidence="3 12" id="KW-0812">Transmembrane</keyword>
<dbReference type="SMART" id="SM00179">
    <property type="entry name" value="EGF_CA"/>
    <property type="match status" value="6"/>
</dbReference>
<dbReference type="InterPro" id="IPR024731">
    <property type="entry name" value="NELL2-like_EGF"/>
</dbReference>
<dbReference type="InterPro" id="IPR009030">
    <property type="entry name" value="Growth_fac_rcpt_cys_sf"/>
</dbReference>
<dbReference type="GO" id="GO:0016020">
    <property type="term" value="C:membrane"/>
    <property type="evidence" value="ECO:0007669"/>
    <property type="project" value="UniProtKB-SubCell"/>
</dbReference>
<evidence type="ECO:0000259" key="14">
    <source>
        <dbReference type="PROSITE" id="PS50026"/>
    </source>
</evidence>
<evidence type="ECO:0000256" key="13">
    <source>
        <dbReference type="SAM" id="SignalP"/>
    </source>
</evidence>
<dbReference type="FunFam" id="2.10.25.10:FF:000202">
    <property type="entry name" value="Multiple epidermal growth factor-like domains 8"/>
    <property type="match status" value="1"/>
</dbReference>
<evidence type="ECO:0000256" key="1">
    <source>
        <dbReference type="ARBA" id="ARBA00004479"/>
    </source>
</evidence>
<dbReference type="InterPro" id="IPR001507">
    <property type="entry name" value="ZP_dom"/>
</dbReference>
<evidence type="ECO:0000256" key="12">
    <source>
        <dbReference type="SAM" id="Phobius"/>
    </source>
</evidence>
<organism evidence="16">
    <name type="scientific">Trichuris suis</name>
    <name type="common">pig whipworm</name>
    <dbReference type="NCBI Taxonomy" id="68888"/>
    <lineage>
        <taxon>Eukaryota</taxon>
        <taxon>Metazoa</taxon>
        <taxon>Ecdysozoa</taxon>
        <taxon>Nematoda</taxon>
        <taxon>Enoplea</taxon>
        <taxon>Dorylaimia</taxon>
        <taxon>Trichinellida</taxon>
        <taxon>Trichuridae</taxon>
        <taxon>Trichuris</taxon>
    </lineage>
</organism>
<comment type="subcellular location">
    <subcellularLocation>
        <location evidence="1">Membrane</location>
        <topology evidence="1">Single-pass type I membrane protein</topology>
    </subcellularLocation>
</comment>
<evidence type="ECO:0000256" key="10">
    <source>
        <dbReference type="ARBA" id="ARBA00023180"/>
    </source>
</evidence>
<dbReference type="Pfam" id="PF07645">
    <property type="entry name" value="EGF_CA"/>
    <property type="match status" value="4"/>
</dbReference>
<feature type="domain" description="EGF-like" evidence="14">
    <location>
        <begin position="251"/>
        <end position="294"/>
    </location>
</feature>
<dbReference type="PROSITE" id="PS51034">
    <property type="entry name" value="ZP_2"/>
    <property type="match status" value="1"/>
</dbReference>
<keyword evidence="8 12" id="KW-0472">Membrane</keyword>
<dbReference type="FunFam" id="2.10.25.10:FF:000038">
    <property type="entry name" value="Fibrillin 2"/>
    <property type="match status" value="2"/>
</dbReference>
<dbReference type="GO" id="GO:0008201">
    <property type="term" value="F:heparin binding"/>
    <property type="evidence" value="ECO:0007669"/>
    <property type="project" value="TreeGrafter"/>
</dbReference>
<protein>
    <recommendedName>
        <fullName evidence="17">EGF-like domain protein</fullName>
    </recommendedName>
</protein>
<dbReference type="SUPFAM" id="SSF57196">
    <property type="entry name" value="EGF/Laminin"/>
    <property type="match status" value="2"/>
</dbReference>
<dbReference type="Pfam" id="PF25057">
    <property type="entry name" value="CUT_N"/>
    <property type="match status" value="1"/>
</dbReference>
<evidence type="ECO:0000313" key="16">
    <source>
        <dbReference type="EMBL" id="KFD62844.1"/>
    </source>
</evidence>
<evidence type="ECO:0000256" key="11">
    <source>
        <dbReference type="PROSITE-ProRule" id="PRU00076"/>
    </source>
</evidence>
<dbReference type="Gene3D" id="2.10.25.10">
    <property type="entry name" value="Laminin"/>
    <property type="match status" value="7"/>
</dbReference>